<name>A0ABD1RSY6_9LAMI</name>
<keyword evidence="2" id="KW-1185">Reference proteome</keyword>
<reference evidence="2" key="1">
    <citation type="submission" date="2024-07" db="EMBL/GenBank/DDBJ databases">
        <title>Two chromosome-level genome assemblies of Korean endemic species Abeliophyllum distichum and Forsythia ovata (Oleaceae).</title>
        <authorList>
            <person name="Jang H."/>
        </authorList>
    </citation>
    <scope>NUCLEOTIDE SEQUENCE [LARGE SCALE GENOMIC DNA]</scope>
</reference>
<dbReference type="AlphaFoldDB" id="A0ABD1RSY6"/>
<organism evidence="1 2">
    <name type="scientific">Abeliophyllum distichum</name>
    <dbReference type="NCBI Taxonomy" id="126358"/>
    <lineage>
        <taxon>Eukaryota</taxon>
        <taxon>Viridiplantae</taxon>
        <taxon>Streptophyta</taxon>
        <taxon>Embryophyta</taxon>
        <taxon>Tracheophyta</taxon>
        <taxon>Spermatophyta</taxon>
        <taxon>Magnoliopsida</taxon>
        <taxon>eudicotyledons</taxon>
        <taxon>Gunneridae</taxon>
        <taxon>Pentapetalae</taxon>
        <taxon>asterids</taxon>
        <taxon>lamiids</taxon>
        <taxon>Lamiales</taxon>
        <taxon>Oleaceae</taxon>
        <taxon>Forsythieae</taxon>
        <taxon>Abeliophyllum</taxon>
    </lineage>
</organism>
<comment type="caution">
    <text evidence="1">The sequence shown here is derived from an EMBL/GenBank/DDBJ whole genome shotgun (WGS) entry which is preliminary data.</text>
</comment>
<sequence>MTSIWDELALTESAGLKACEDYIVYKEEQRLVQFLMALRSSFEGLRGSILYRTPLPSVDSVVSELVIEETRLKSLTGEASFPTSSTFSFTCPFLSIYAESEQRLCASY</sequence>
<evidence type="ECO:0000313" key="1">
    <source>
        <dbReference type="EMBL" id="KAL2490868.1"/>
    </source>
</evidence>
<gene>
    <name evidence="1" type="ORF">Adt_26496</name>
</gene>
<protein>
    <submittedName>
        <fullName evidence="1">Retrotran gag 3 domain-containing protein</fullName>
    </submittedName>
</protein>
<dbReference type="PANTHER" id="PTHR34222">
    <property type="entry name" value="GAG_PRE-INTEGRS DOMAIN-CONTAINING PROTEIN"/>
    <property type="match status" value="1"/>
</dbReference>
<dbReference type="EMBL" id="JBFOLK010000008">
    <property type="protein sequence ID" value="KAL2490868.1"/>
    <property type="molecule type" value="Genomic_DNA"/>
</dbReference>
<dbReference type="PANTHER" id="PTHR34222:SF100">
    <property type="entry name" value="CCHC-TYPE DOMAIN-CONTAINING PROTEIN"/>
    <property type="match status" value="1"/>
</dbReference>
<proteinExistence type="predicted"/>
<evidence type="ECO:0000313" key="2">
    <source>
        <dbReference type="Proteomes" id="UP001604336"/>
    </source>
</evidence>
<dbReference type="Proteomes" id="UP001604336">
    <property type="component" value="Unassembled WGS sequence"/>
</dbReference>
<accession>A0ABD1RSY6</accession>